<accession>A0A645IGZ4</accession>
<sequence length="85" mass="9485">MVEPTETESRETMDHFIGAMKLIAEEARTNPQILKTAPHNTPVRRIDEVAAVKNPILKWTPDLKKELGEDYATKPVACAPDTEGK</sequence>
<dbReference type="EMBL" id="VSSQ01114273">
    <property type="protein sequence ID" value="MPN50256.1"/>
    <property type="molecule type" value="Genomic_DNA"/>
</dbReference>
<dbReference type="AlphaFoldDB" id="A0A645IGZ4"/>
<proteinExistence type="predicted"/>
<dbReference type="GO" id="GO:0004375">
    <property type="term" value="F:glycine dehydrogenase (decarboxylating) activity"/>
    <property type="evidence" value="ECO:0007669"/>
    <property type="project" value="UniProtKB-EC"/>
</dbReference>
<evidence type="ECO:0000313" key="1">
    <source>
        <dbReference type="EMBL" id="MPN50256.1"/>
    </source>
</evidence>
<dbReference type="InterPro" id="IPR015422">
    <property type="entry name" value="PyrdxlP-dep_Trfase_small"/>
</dbReference>
<comment type="caution">
    <text evidence="1">The sequence shown here is derived from an EMBL/GenBank/DDBJ whole genome shotgun (WGS) entry which is preliminary data.</text>
</comment>
<dbReference type="EC" id="1.4.4.2" evidence="1"/>
<protein>
    <submittedName>
        <fullName evidence="1">Glycine dehydrogenase (Decarboxylating) subunit 2</fullName>
        <ecNumber evidence="1">1.4.4.2</ecNumber>
    </submittedName>
</protein>
<name>A0A645IGZ4_9ZZZZ</name>
<reference evidence="1" key="1">
    <citation type="submission" date="2019-08" db="EMBL/GenBank/DDBJ databases">
        <authorList>
            <person name="Kucharzyk K."/>
            <person name="Murdoch R.W."/>
            <person name="Higgins S."/>
            <person name="Loffler F."/>
        </authorList>
    </citation>
    <scope>NUCLEOTIDE SEQUENCE</scope>
</reference>
<gene>
    <name evidence="1" type="primary">gcvPB_23</name>
    <name evidence="1" type="ORF">SDC9_197882</name>
</gene>
<organism evidence="1">
    <name type="scientific">bioreactor metagenome</name>
    <dbReference type="NCBI Taxonomy" id="1076179"/>
    <lineage>
        <taxon>unclassified sequences</taxon>
        <taxon>metagenomes</taxon>
        <taxon>ecological metagenomes</taxon>
    </lineage>
</organism>
<dbReference type="Gene3D" id="3.90.1150.10">
    <property type="entry name" value="Aspartate Aminotransferase, domain 1"/>
    <property type="match status" value="1"/>
</dbReference>
<keyword evidence="1" id="KW-0560">Oxidoreductase</keyword>